<feature type="domain" description="Pyridoxamine kinase/Phosphomethylpyrimidine kinase" evidence="6">
    <location>
        <begin position="76"/>
        <end position="248"/>
    </location>
</feature>
<keyword evidence="4 7" id="KW-0418">Kinase</keyword>
<dbReference type="InterPro" id="IPR004625">
    <property type="entry name" value="PyrdxlKinase"/>
</dbReference>
<dbReference type="PANTHER" id="PTHR10534:SF2">
    <property type="entry name" value="PYRIDOXAL KINASE"/>
    <property type="match status" value="1"/>
</dbReference>
<accession>A0A6B2G0V6</accession>
<keyword evidence="3" id="KW-0547">Nucleotide-binding</keyword>
<evidence type="ECO:0000259" key="6">
    <source>
        <dbReference type="Pfam" id="PF08543"/>
    </source>
</evidence>
<evidence type="ECO:0000256" key="5">
    <source>
        <dbReference type="ARBA" id="ARBA00022840"/>
    </source>
</evidence>
<evidence type="ECO:0000256" key="2">
    <source>
        <dbReference type="ARBA" id="ARBA00022679"/>
    </source>
</evidence>
<evidence type="ECO:0000313" key="7">
    <source>
        <dbReference type="EMBL" id="NDJ73390.1"/>
    </source>
</evidence>
<reference evidence="7" key="1">
    <citation type="submission" date="2020-01" db="EMBL/GenBank/DDBJ databases">
        <title>Vaginal microbiome of pregnant Indian women: Insights into the genome of dominants Lactobacillus species.</title>
        <authorList>
            <person name="Das B."/>
            <person name="Mehta O."/>
            <person name="Ghosh T.S."/>
            <person name="Kothidar A."/>
            <person name="Gowtham M.R."/>
            <person name="Mitra R."/>
            <person name="Kshetrapal P."/>
            <person name="Wadhwa N."/>
            <person name="Thiruvengadam R."/>
            <person name="Nair G.B."/>
            <person name="Bhatnagar S."/>
            <person name="Das B."/>
        </authorList>
    </citation>
    <scope>NUCLEOTIDE SEQUENCE</scope>
    <source>
        <strain evidence="7">Indica</strain>
    </source>
</reference>
<dbReference type="GO" id="GO:0009443">
    <property type="term" value="P:pyridoxal 5'-phosphate salvage"/>
    <property type="evidence" value="ECO:0007669"/>
    <property type="project" value="InterPro"/>
</dbReference>
<dbReference type="InterPro" id="IPR029056">
    <property type="entry name" value="Ribokinase-like"/>
</dbReference>
<keyword evidence="2" id="KW-0808">Transferase</keyword>
<dbReference type="GO" id="GO:0005829">
    <property type="term" value="C:cytosol"/>
    <property type="evidence" value="ECO:0007669"/>
    <property type="project" value="TreeGrafter"/>
</dbReference>
<dbReference type="RefSeq" id="WP_144231506.1">
    <property type="nucleotide sequence ID" value="NZ_CAKMAD010000002.1"/>
</dbReference>
<dbReference type="EC" id="2.7.1.35" evidence="1"/>
<dbReference type="Gene3D" id="3.40.1190.20">
    <property type="match status" value="1"/>
</dbReference>
<organism evidence="7">
    <name type="scientific">Lactobacillus paragasseri</name>
    <dbReference type="NCBI Taxonomy" id="2107999"/>
    <lineage>
        <taxon>Bacteria</taxon>
        <taxon>Bacillati</taxon>
        <taxon>Bacillota</taxon>
        <taxon>Bacilli</taxon>
        <taxon>Lactobacillales</taxon>
        <taxon>Lactobacillaceae</taxon>
        <taxon>Lactobacillus</taxon>
    </lineage>
</organism>
<dbReference type="SUPFAM" id="SSF53613">
    <property type="entry name" value="Ribokinase-like"/>
    <property type="match status" value="1"/>
</dbReference>
<sequence length="285" mass="31595">MKEKLLISQDLSCLGQVSLSVALPILGACGYQPDVLPTAILSTHTGGFGDNTFLNLSSEMSKIIAHWQDQKIDFKNLYLGYLGKEAIDFWIDHISNFKVSKVLLDPAMADSGKLYRGLNLDYVAKMRVLANFATILTPNLTEACLLLDKKYRSFSIDEIEELALELKKKFNVNEVLITGIQMQDKIKIAGVSATDTAFVIETDKVKRSFFGTGDMFASSLLAAILAGYSLKESSQIAATFVKMTIKATDSTRDKRLGPNYAGALSWLMKKVEEKKVRKCEQGKIR</sequence>
<dbReference type="Pfam" id="PF08543">
    <property type="entry name" value="Phos_pyr_kin"/>
    <property type="match status" value="1"/>
</dbReference>
<dbReference type="InterPro" id="IPR013749">
    <property type="entry name" value="PM/HMP-P_kinase-1"/>
</dbReference>
<evidence type="ECO:0000256" key="4">
    <source>
        <dbReference type="ARBA" id="ARBA00022777"/>
    </source>
</evidence>
<proteinExistence type="predicted"/>
<evidence type="ECO:0000256" key="1">
    <source>
        <dbReference type="ARBA" id="ARBA00012104"/>
    </source>
</evidence>
<dbReference type="CDD" id="cd01173">
    <property type="entry name" value="pyridoxal_pyridoxamine_kinase"/>
    <property type="match status" value="1"/>
</dbReference>
<gene>
    <name evidence="7" type="ORF">GWG61_02520</name>
</gene>
<dbReference type="PROSITE" id="PS51257">
    <property type="entry name" value="PROKAR_LIPOPROTEIN"/>
    <property type="match status" value="1"/>
</dbReference>
<protein>
    <recommendedName>
        <fullName evidence="1">pyridoxal kinase</fullName>
        <ecNumber evidence="1">2.7.1.35</ecNumber>
    </recommendedName>
</protein>
<dbReference type="AlphaFoldDB" id="A0A6B2G0V6"/>
<evidence type="ECO:0000256" key="3">
    <source>
        <dbReference type="ARBA" id="ARBA00022741"/>
    </source>
</evidence>
<keyword evidence="5" id="KW-0067">ATP-binding</keyword>
<dbReference type="PANTHER" id="PTHR10534">
    <property type="entry name" value="PYRIDOXAL KINASE"/>
    <property type="match status" value="1"/>
</dbReference>
<comment type="caution">
    <text evidence="7">The sequence shown here is derived from an EMBL/GenBank/DDBJ whole genome shotgun (WGS) entry which is preliminary data.</text>
</comment>
<dbReference type="GO" id="GO:0008478">
    <property type="term" value="F:pyridoxal kinase activity"/>
    <property type="evidence" value="ECO:0007669"/>
    <property type="project" value="UniProtKB-EC"/>
</dbReference>
<dbReference type="GO" id="GO:0005524">
    <property type="term" value="F:ATP binding"/>
    <property type="evidence" value="ECO:0007669"/>
    <property type="project" value="UniProtKB-KW"/>
</dbReference>
<dbReference type="EMBL" id="JAADJO010000004">
    <property type="protein sequence ID" value="NDJ73390.1"/>
    <property type="molecule type" value="Genomic_DNA"/>
</dbReference>
<name>A0A6B2G0V6_9LACO</name>